<dbReference type="EMBL" id="CP050063">
    <property type="protein sequence ID" value="QIP13899.1"/>
    <property type="molecule type" value="Genomic_DNA"/>
</dbReference>
<keyword evidence="2" id="KW-1185">Reference proteome</keyword>
<dbReference type="Gene3D" id="3.90.550.10">
    <property type="entry name" value="Spore Coat Polysaccharide Biosynthesis Protein SpsA, Chain A"/>
    <property type="match status" value="1"/>
</dbReference>
<dbReference type="AlphaFoldDB" id="A0A6G9ANH6"/>
<gene>
    <name evidence="1" type="ORF">G8759_15405</name>
</gene>
<dbReference type="InterPro" id="IPR029044">
    <property type="entry name" value="Nucleotide-diphossugar_trans"/>
</dbReference>
<proteinExistence type="predicted"/>
<dbReference type="RefSeq" id="WP_167209425.1">
    <property type="nucleotide sequence ID" value="NZ_CP050063.1"/>
</dbReference>
<evidence type="ECO:0000313" key="1">
    <source>
        <dbReference type="EMBL" id="QIP13899.1"/>
    </source>
</evidence>
<evidence type="ECO:0000313" key="2">
    <source>
        <dbReference type="Proteomes" id="UP000501802"/>
    </source>
</evidence>
<protein>
    <recommendedName>
        <fullName evidence="3">Nucleotide-diphospho-sugar transferase</fullName>
    </recommendedName>
</protein>
<dbReference type="Proteomes" id="UP000501802">
    <property type="component" value="Chromosome"/>
</dbReference>
<sequence length="307" mass="36312">MFETPVLLLIFNRPDATQLMVDALRAVKPRRLFVAADGPRPDKPTDKERCQAARTVINQIDWPCTVETLFRPDNKGCGRGPAEAITWFFDQVEDGIVLEDDCVPDQSFFPYCRTLLEKYRNDERVFMISGTNALKQWTIHRESYFFSYMGHSYGWASWRRAWAAFDYEMHEWATQVGKQKIRNTLSLSMYFNHFSAEFTKYQLSRPDDVWDFQWLYSRWANGGKTIVPVVNLIKNIGFNEDATHTVHEADLLANLPLYKMTFPLIHPTRQLDKLFDWYVFERFVNSQKRPFWKKVLLKAVKIRLRIR</sequence>
<evidence type="ECO:0008006" key="3">
    <source>
        <dbReference type="Google" id="ProtNLM"/>
    </source>
</evidence>
<dbReference type="SUPFAM" id="SSF53448">
    <property type="entry name" value="Nucleotide-diphospho-sugar transferases"/>
    <property type="match status" value="1"/>
</dbReference>
<dbReference type="KEGG" id="spib:G8759_15405"/>
<reference evidence="1 2" key="1">
    <citation type="submission" date="2020-03" db="EMBL/GenBank/DDBJ databases">
        <authorList>
            <person name="Kim M.K."/>
        </authorList>
    </citation>
    <scope>NUCLEOTIDE SEQUENCE [LARGE SCALE GENOMIC DNA]</scope>
    <source>
        <strain evidence="1 2">BT328</strain>
    </source>
</reference>
<accession>A0A6G9ANH6</accession>
<name>A0A6G9ANH6_9BACT</name>
<organism evidence="1 2">
    <name type="scientific">Spirosoma aureum</name>
    <dbReference type="NCBI Taxonomy" id="2692134"/>
    <lineage>
        <taxon>Bacteria</taxon>
        <taxon>Pseudomonadati</taxon>
        <taxon>Bacteroidota</taxon>
        <taxon>Cytophagia</taxon>
        <taxon>Cytophagales</taxon>
        <taxon>Cytophagaceae</taxon>
        <taxon>Spirosoma</taxon>
    </lineage>
</organism>